<sequence>MTKFSAHSAESGVLYCFKNQLTSVADKSIQSVIKQGICPYSN</sequence>
<protein>
    <submittedName>
        <fullName evidence="1">Uncharacterized protein</fullName>
    </submittedName>
</protein>
<accession>A0ABM9Z095</accession>
<organism evidence="1 2">
    <name type="scientific">Vibrio orientalis CIP 102891 = ATCC 33934</name>
    <dbReference type="NCBI Taxonomy" id="675816"/>
    <lineage>
        <taxon>Bacteria</taxon>
        <taxon>Pseudomonadati</taxon>
        <taxon>Pseudomonadota</taxon>
        <taxon>Gammaproteobacteria</taxon>
        <taxon>Vibrionales</taxon>
        <taxon>Vibrionaceae</taxon>
        <taxon>Vibrio</taxon>
        <taxon>Vibrio oreintalis group</taxon>
    </lineage>
</organism>
<dbReference type="Proteomes" id="UP000003515">
    <property type="component" value="Unassembled WGS sequence"/>
</dbReference>
<reference evidence="1 2" key="1">
    <citation type="submission" date="2009-10" db="EMBL/GenBank/DDBJ databases">
        <authorList>
            <consortium name="Los Alamos National Laboratory (LANL)"/>
            <consortium name="National Microbial Pathogen Data Resource (NMPDR)"/>
            <person name="Munk A.C."/>
            <person name="Chertkov O."/>
            <person name="Tapia R."/>
            <person name="Green L."/>
            <person name="Rogers Y."/>
            <person name="Detter J.C."/>
            <person name="Bruce D."/>
            <person name="Brettin T.S."/>
            <person name="Colwell R.R."/>
            <person name="Huq A."/>
            <person name="Grim C.J."/>
            <person name="Hasan N.A."/>
            <person name="Bartels D."/>
            <person name="Vonstein V."/>
        </authorList>
    </citation>
    <scope>NUCLEOTIDE SEQUENCE [LARGE SCALE GENOMIC DNA]</scope>
    <source>
        <strain evidence="1 2">CIP 102891</strain>
    </source>
</reference>
<dbReference type="EMBL" id="ACZV01000005">
    <property type="protein sequence ID" value="EEX93041.1"/>
    <property type="molecule type" value="Genomic_DNA"/>
</dbReference>
<comment type="caution">
    <text evidence="1">The sequence shown here is derived from an EMBL/GenBank/DDBJ whole genome shotgun (WGS) entry which is preliminary data.</text>
</comment>
<gene>
    <name evidence="1" type="ORF">VIA_003688</name>
</gene>
<name>A0ABM9Z095_VIBOR</name>
<keyword evidence="2" id="KW-1185">Reference proteome</keyword>
<evidence type="ECO:0000313" key="2">
    <source>
        <dbReference type="Proteomes" id="UP000003515"/>
    </source>
</evidence>
<proteinExistence type="predicted"/>
<evidence type="ECO:0000313" key="1">
    <source>
        <dbReference type="EMBL" id="EEX93041.1"/>
    </source>
</evidence>